<evidence type="ECO:0000256" key="1">
    <source>
        <dbReference type="SAM" id="SignalP"/>
    </source>
</evidence>
<accession>A0ABW2AKG7</accession>
<keyword evidence="3" id="KW-1185">Reference proteome</keyword>
<comment type="caution">
    <text evidence="2">The sequence shown here is derived from an EMBL/GenBank/DDBJ whole genome shotgun (WGS) entry which is preliminary data.</text>
</comment>
<proteinExistence type="predicted"/>
<name>A0ABW2AKG7_9MICO</name>
<feature type="signal peptide" evidence="1">
    <location>
        <begin position="1"/>
        <end position="17"/>
    </location>
</feature>
<evidence type="ECO:0000313" key="3">
    <source>
        <dbReference type="Proteomes" id="UP001596298"/>
    </source>
</evidence>
<feature type="chain" id="PRO_5045732291" description="Esterase-like activity of phytase family protein" evidence="1">
    <location>
        <begin position="18"/>
        <end position="294"/>
    </location>
</feature>
<protein>
    <recommendedName>
        <fullName evidence="4">Esterase-like activity of phytase family protein</fullName>
    </recommendedName>
</protein>
<evidence type="ECO:0000313" key="2">
    <source>
        <dbReference type="EMBL" id="MFC6707313.1"/>
    </source>
</evidence>
<organism evidence="2 3">
    <name type="scientific">Flexivirga alba</name>
    <dbReference type="NCBI Taxonomy" id="702742"/>
    <lineage>
        <taxon>Bacteria</taxon>
        <taxon>Bacillati</taxon>
        <taxon>Actinomycetota</taxon>
        <taxon>Actinomycetes</taxon>
        <taxon>Micrococcales</taxon>
        <taxon>Dermacoccaceae</taxon>
        <taxon>Flexivirga</taxon>
    </lineage>
</organism>
<dbReference type="EMBL" id="JBHSWH010000001">
    <property type="protein sequence ID" value="MFC6707313.1"/>
    <property type="molecule type" value="Genomic_DNA"/>
</dbReference>
<gene>
    <name evidence="2" type="ORF">ACFQDH_19145</name>
</gene>
<keyword evidence="1" id="KW-0732">Signal</keyword>
<dbReference type="Proteomes" id="UP001596298">
    <property type="component" value="Unassembled WGS sequence"/>
</dbReference>
<reference evidence="3" key="1">
    <citation type="journal article" date="2019" name="Int. J. Syst. Evol. Microbiol.">
        <title>The Global Catalogue of Microorganisms (GCM) 10K type strain sequencing project: providing services to taxonomists for standard genome sequencing and annotation.</title>
        <authorList>
            <consortium name="The Broad Institute Genomics Platform"/>
            <consortium name="The Broad Institute Genome Sequencing Center for Infectious Disease"/>
            <person name="Wu L."/>
            <person name="Ma J."/>
        </authorList>
    </citation>
    <scope>NUCLEOTIDE SEQUENCE [LARGE SCALE GENOMIC DNA]</scope>
    <source>
        <strain evidence="3">CCUG 58127</strain>
    </source>
</reference>
<dbReference type="RefSeq" id="WP_382403985.1">
    <property type="nucleotide sequence ID" value="NZ_JBHSWH010000001.1"/>
</dbReference>
<sequence length="294" mass="30979">MGATALLVTALAAPATAAPPTPGTATVWSAGAWKLVSWRSVPAGSADQGVATVSAPNGRDRIVLRGDGQIPARLRAEGWWHIGDPGSSNGYLLDAYQARSAKHAKLFALTAPDGRRSLWVHHTVPGEKINNSFAAVAPSGKWFVSGEWGRVSRLLVFPVPGSNRLAKRGRNLPLAATITLTRPVRNVQGCSFASPTTLICSTNDPYHDLFRTPQQLLSISLSRPVSGGPDLGTPTELGPVPQLTGCGAAETEGVDVHNGRLLLVTHQPDSCGGMVDLFTYRLKGTQQSIPSLTS</sequence>
<evidence type="ECO:0008006" key="4">
    <source>
        <dbReference type="Google" id="ProtNLM"/>
    </source>
</evidence>